<name>A0AA35TD48_GEOBA</name>
<gene>
    <name evidence="1" type="ORF">GBAR_LOCUS25314</name>
</gene>
<proteinExistence type="predicted"/>
<dbReference type="EMBL" id="CASHTH010003505">
    <property type="protein sequence ID" value="CAI8045763.1"/>
    <property type="molecule type" value="Genomic_DNA"/>
</dbReference>
<dbReference type="InterPro" id="IPR011029">
    <property type="entry name" value="DEATH-like_dom_sf"/>
</dbReference>
<dbReference type="AlphaFoldDB" id="A0AA35TD48"/>
<comment type="caution">
    <text evidence="1">The sequence shown here is derived from an EMBL/GenBank/DDBJ whole genome shotgun (WGS) entry which is preliminary data.</text>
</comment>
<dbReference type="Proteomes" id="UP001174909">
    <property type="component" value="Unassembled WGS sequence"/>
</dbReference>
<reference evidence="1" key="1">
    <citation type="submission" date="2023-03" db="EMBL/GenBank/DDBJ databases">
        <authorList>
            <person name="Steffen K."/>
            <person name="Cardenas P."/>
        </authorList>
    </citation>
    <scope>NUCLEOTIDE SEQUENCE</scope>
</reference>
<accession>A0AA35TD48</accession>
<evidence type="ECO:0000313" key="1">
    <source>
        <dbReference type="EMBL" id="CAI8045763.1"/>
    </source>
</evidence>
<sequence length="317" mass="36391">MAGKAREEALTPNDVVDIFEELLPAQNASYDLGLKLRLSSEKVESIHNRYSNPRQRLRQVIVDFVDVAERATWSVIVDALRSPVVNLQALARKVEAAHFPANTPTREATPKSSCASVAEERLSTSEEVNERVTELDKSFTKYKGTVKDCLKRRTPVKNIVDTLTSADTDEYQKAFLEAKVDKLCQAVEHNDHNRLFVTMNFNWNYLDPSLLDLLVREFDLEEVKVQMDAYQSDLKRFRVQTPLTPFCQVCRRKRLRSSPDFQAAVAEFEWPDDVTLEVVEQFRQEHASHYDLRECAMVLYSTLDVSSTPNSKRVCRN</sequence>
<protein>
    <submittedName>
        <fullName evidence="1">Uncharacterized protein</fullName>
    </submittedName>
</protein>
<dbReference type="Gene3D" id="1.10.533.10">
    <property type="entry name" value="Death Domain, Fas"/>
    <property type="match status" value="1"/>
</dbReference>
<organism evidence="1 2">
    <name type="scientific">Geodia barretti</name>
    <name type="common">Barrett's horny sponge</name>
    <dbReference type="NCBI Taxonomy" id="519541"/>
    <lineage>
        <taxon>Eukaryota</taxon>
        <taxon>Metazoa</taxon>
        <taxon>Porifera</taxon>
        <taxon>Demospongiae</taxon>
        <taxon>Heteroscleromorpha</taxon>
        <taxon>Tetractinellida</taxon>
        <taxon>Astrophorina</taxon>
        <taxon>Geodiidae</taxon>
        <taxon>Geodia</taxon>
    </lineage>
</organism>
<keyword evidence="2" id="KW-1185">Reference proteome</keyword>
<evidence type="ECO:0000313" key="2">
    <source>
        <dbReference type="Proteomes" id="UP001174909"/>
    </source>
</evidence>